<proteinExistence type="predicted"/>
<evidence type="ECO:0000313" key="2">
    <source>
        <dbReference type="Proteomes" id="UP000051952"/>
    </source>
</evidence>
<protein>
    <submittedName>
        <fullName evidence="1">Uncharacterized protein</fullName>
    </submittedName>
</protein>
<keyword evidence="2" id="KW-1185">Reference proteome</keyword>
<gene>
    <name evidence="1" type="ORF">BSAL_08815</name>
</gene>
<dbReference type="Proteomes" id="UP000051952">
    <property type="component" value="Unassembled WGS sequence"/>
</dbReference>
<organism evidence="1 2">
    <name type="scientific">Bodo saltans</name>
    <name type="common">Flagellated protozoan</name>
    <dbReference type="NCBI Taxonomy" id="75058"/>
    <lineage>
        <taxon>Eukaryota</taxon>
        <taxon>Discoba</taxon>
        <taxon>Euglenozoa</taxon>
        <taxon>Kinetoplastea</taxon>
        <taxon>Metakinetoplastina</taxon>
        <taxon>Eubodonida</taxon>
        <taxon>Bodonidae</taxon>
        <taxon>Bodo</taxon>
    </lineage>
</organism>
<name>A0A0S4JAV5_BODSA</name>
<sequence>MARVTAITALFSPVIPLLLPKALDVIARSKKNALPFLWCP</sequence>
<evidence type="ECO:0000313" key="1">
    <source>
        <dbReference type="EMBL" id="CUG87136.1"/>
    </source>
</evidence>
<reference evidence="2" key="1">
    <citation type="submission" date="2015-09" db="EMBL/GenBank/DDBJ databases">
        <authorList>
            <consortium name="Pathogen Informatics"/>
        </authorList>
    </citation>
    <scope>NUCLEOTIDE SEQUENCE [LARGE SCALE GENOMIC DNA]</scope>
    <source>
        <strain evidence="2">Lake Konstanz</strain>
    </source>
</reference>
<dbReference type="AlphaFoldDB" id="A0A0S4JAV5"/>
<dbReference type="VEuPathDB" id="TriTrypDB:BSAL_08815"/>
<dbReference type="EMBL" id="CYKH01001453">
    <property type="protein sequence ID" value="CUG87136.1"/>
    <property type="molecule type" value="Genomic_DNA"/>
</dbReference>
<accession>A0A0S4JAV5</accession>